<dbReference type="Pfam" id="PF00005">
    <property type="entry name" value="ABC_tran"/>
    <property type="match status" value="2"/>
</dbReference>
<dbReference type="EMBL" id="UXAW01000119">
    <property type="protein sequence ID" value="VDC33610.1"/>
    <property type="molecule type" value="Genomic_DNA"/>
</dbReference>
<keyword evidence="6" id="KW-0547">Nucleotide-binding</keyword>
<dbReference type="RefSeq" id="WP_124088601.1">
    <property type="nucleotide sequence ID" value="NZ_UXAW01000119.1"/>
</dbReference>
<evidence type="ECO:0000313" key="12">
    <source>
        <dbReference type="Proteomes" id="UP000277498"/>
    </source>
</evidence>
<evidence type="ECO:0000256" key="1">
    <source>
        <dbReference type="ARBA" id="ARBA00004202"/>
    </source>
</evidence>
<dbReference type="InterPro" id="IPR003593">
    <property type="entry name" value="AAA+_ATPase"/>
</dbReference>
<keyword evidence="8" id="KW-1278">Translocase</keyword>
<keyword evidence="7 11" id="KW-0067">ATP-binding</keyword>
<evidence type="ECO:0000313" key="11">
    <source>
        <dbReference type="EMBL" id="VDC33610.1"/>
    </source>
</evidence>
<evidence type="ECO:0000256" key="3">
    <source>
        <dbReference type="ARBA" id="ARBA00022475"/>
    </source>
</evidence>
<dbReference type="PROSITE" id="PS50893">
    <property type="entry name" value="ABC_TRANSPORTER_2"/>
    <property type="match status" value="2"/>
</dbReference>
<gene>
    <name evidence="11" type="primary">araG_3</name>
    <name evidence="11" type="ORF">XINFAN_03923</name>
</gene>
<protein>
    <submittedName>
        <fullName evidence="11">Arabinose import ATP-binding protein AraG</fullName>
        <ecNumber evidence="11">3.6.3.17</ecNumber>
    </submittedName>
</protein>
<reference evidence="11 12" key="1">
    <citation type="submission" date="2018-11" db="EMBL/GenBank/DDBJ databases">
        <authorList>
            <person name="Criscuolo A."/>
        </authorList>
    </citation>
    <scope>NUCLEOTIDE SEQUENCE [LARGE SCALE GENOMIC DNA]</scope>
    <source>
        <strain evidence="11">ACIP111625</strain>
    </source>
</reference>
<evidence type="ECO:0000256" key="7">
    <source>
        <dbReference type="ARBA" id="ARBA00022840"/>
    </source>
</evidence>
<dbReference type="FunFam" id="3.40.50.300:FF:000127">
    <property type="entry name" value="Ribose import ATP-binding protein RbsA"/>
    <property type="match status" value="1"/>
</dbReference>
<accession>A0A3P5XZI7</accession>
<organism evidence="11 12">
    <name type="scientific">Pseudogemmobacter humi</name>
    <dbReference type="NCBI Taxonomy" id="2483812"/>
    <lineage>
        <taxon>Bacteria</taxon>
        <taxon>Pseudomonadati</taxon>
        <taxon>Pseudomonadota</taxon>
        <taxon>Alphaproteobacteria</taxon>
        <taxon>Rhodobacterales</taxon>
        <taxon>Paracoccaceae</taxon>
        <taxon>Pseudogemmobacter</taxon>
    </lineage>
</organism>
<dbReference type="PANTHER" id="PTHR43790:SF9">
    <property type="entry name" value="GALACTOFURANOSE TRANSPORTER ATP-BINDING PROTEIN YTFR"/>
    <property type="match status" value="1"/>
</dbReference>
<dbReference type="InterPro" id="IPR027417">
    <property type="entry name" value="P-loop_NTPase"/>
</dbReference>
<evidence type="ECO:0000259" key="10">
    <source>
        <dbReference type="PROSITE" id="PS50893"/>
    </source>
</evidence>
<dbReference type="GO" id="GO:0005886">
    <property type="term" value="C:plasma membrane"/>
    <property type="evidence" value="ECO:0007669"/>
    <property type="project" value="UniProtKB-SubCell"/>
</dbReference>
<dbReference type="InterPro" id="IPR050107">
    <property type="entry name" value="ABC_carbohydrate_import_ATPase"/>
</dbReference>
<evidence type="ECO:0000256" key="6">
    <source>
        <dbReference type="ARBA" id="ARBA00022741"/>
    </source>
</evidence>
<dbReference type="SUPFAM" id="SSF52540">
    <property type="entry name" value="P-loop containing nucleoside triphosphate hydrolases"/>
    <property type="match status" value="2"/>
</dbReference>
<dbReference type="CDD" id="cd03216">
    <property type="entry name" value="ABC_Carb_Monos_I"/>
    <property type="match status" value="1"/>
</dbReference>
<dbReference type="SMART" id="SM00382">
    <property type="entry name" value="AAA"/>
    <property type="match status" value="2"/>
</dbReference>
<dbReference type="Proteomes" id="UP000277498">
    <property type="component" value="Unassembled WGS sequence"/>
</dbReference>
<dbReference type="Gene3D" id="3.40.50.300">
    <property type="entry name" value="P-loop containing nucleotide triphosphate hydrolases"/>
    <property type="match status" value="2"/>
</dbReference>
<feature type="domain" description="ABC transporter" evidence="10">
    <location>
        <begin position="12"/>
        <end position="247"/>
    </location>
</feature>
<evidence type="ECO:0000256" key="4">
    <source>
        <dbReference type="ARBA" id="ARBA00022597"/>
    </source>
</evidence>
<keyword evidence="4" id="KW-0762">Sugar transport</keyword>
<dbReference type="AlphaFoldDB" id="A0A3P5XZI7"/>
<keyword evidence="11" id="KW-0378">Hydrolase</keyword>
<comment type="subcellular location">
    <subcellularLocation>
        <location evidence="1">Cell membrane</location>
        <topology evidence="1">Peripheral membrane protein</topology>
    </subcellularLocation>
</comment>
<dbReference type="OrthoDB" id="9805029at2"/>
<dbReference type="GO" id="GO:0005524">
    <property type="term" value="F:ATP binding"/>
    <property type="evidence" value="ECO:0007669"/>
    <property type="project" value="UniProtKB-KW"/>
</dbReference>
<sequence length="510" mass="55147">MQDGSETAPEVLRLDRITRTFPGVTALKDFSFTLRAGEVHVLLGENGAGKSTLISVVSGVLPPSSGEIRLDGRPVSFDSVAAAGRAGISAIYQEFSLIPELTVAQNIFLGRERRRRFGLAHGEMRREAARILADLGFDVDPDARISTLSRARQQMVEIAKGLREDQRVIIFDEPTASLTDSESERLFQLIARLRDRGVGVIYITHRMAEIERLADRVTIMRDGLHIATVGREMPQREMIALMAGRDVSQLYPDLPGSPGEEVLRVENLSGPGLRDVSLSLRAGEILGIAGLVGCGKGDIGRAVVGLTRPSAGRILFRGKDIARMPLAARMRAGIYYLPSDRKTEGLVMGQGARFNVSIRAGNAEGAGHAGFVSARRERGMARRVTGRVDLRPADTERAMLFFSGGNQQKVLFAKALSGDLRLLILDEPTVGVDVNARAAIYRLIADLAAEGVAVLLISSELSEITHLSNRVQIMCEGRISPPLSGDAITDQNVLSHMFPTRPAAGGYPGK</sequence>
<proteinExistence type="predicted"/>
<evidence type="ECO:0000256" key="8">
    <source>
        <dbReference type="ARBA" id="ARBA00022967"/>
    </source>
</evidence>
<keyword evidence="5" id="KW-0677">Repeat</keyword>
<keyword evidence="9" id="KW-0472">Membrane</keyword>
<dbReference type="InterPro" id="IPR003439">
    <property type="entry name" value="ABC_transporter-like_ATP-bd"/>
</dbReference>
<dbReference type="PROSITE" id="PS00211">
    <property type="entry name" value="ABC_TRANSPORTER_1"/>
    <property type="match status" value="1"/>
</dbReference>
<keyword evidence="2" id="KW-0813">Transport</keyword>
<dbReference type="PANTHER" id="PTHR43790">
    <property type="entry name" value="CARBOHYDRATE TRANSPORT ATP-BINDING PROTEIN MG119-RELATED"/>
    <property type="match status" value="1"/>
</dbReference>
<dbReference type="CDD" id="cd03215">
    <property type="entry name" value="ABC_Carb_Monos_II"/>
    <property type="match status" value="1"/>
</dbReference>
<dbReference type="GO" id="GO:0016887">
    <property type="term" value="F:ATP hydrolysis activity"/>
    <property type="evidence" value="ECO:0007669"/>
    <property type="project" value="InterPro"/>
</dbReference>
<dbReference type="EC" id="3.6.3.17" evidence="11"/>
<evidence type="ECO:0000256" key="9">
    <source>
        <dbReference type="ARBA" id="ARBA00023136"/>
    </source>
</evidence>
<feature type="domain" description="ABC transporter" evidence="10">
    <location>
        <begin position="257"/>
        <end position="501"/>
    </location>
</feature>
<keyword evidence="12" id="KW-1185">Reference proteome</keyword>
<evidence type="ECO:0000256" key="5">
    <source>
        <dbReference type="ARBA" id="ARBA00022737"/>
    </source>
</evidence>
<evidence type="ECO:0000256" key="2">
    <source>
        <dbReference type="ARBA" id="ARBA00022448"/>
    </source>
</evidence>
<keyword evidence="3" id="KW-1003">Cell membrane</keyword>
<dbReference type="InterPro" id="IPR017871">
    <property type="entry name" value="ABC_transporter-like_CS"/>
</dbReference>
<name>A0A3P5XZI7_9RHOB</name>